<organism evidence="2 3">
    <name type="scientific">Liquidambar formosana</name>
    <name type="common">Formosan gum</name>
    <dbReference type="NCBI Taxonomy" id="63359"/>
    <lineage>
        <taxon>Eukaryota</taxon>
        <taxon>Viridiplantae</taxon>
        <taxon>Streptophyta</taxon>
        <taxon>Embryophyta</taxon>
        <taxon>Tracheophyta</taxon>
        <taxon>Spermatophyta</taxon>
        <taxon>Magnoliopsida</taxon>
        <taxon>eudicotyledons</taxon>
        <taxon>Gunneridae</taxon>
        <taxon>Pentapetalae</taxon>
        <taxon>Saxifragales</taxon>
        <taxon>Altingiaceae</taxon>
        <taxon>Liquidambar</taxon>
    </lineage>
</organism>
<sequence>MSRVGGETISPARPTAGDLPIFDPKKSTELQDLTRQPKRTMSRTLGDLLERVGDAQSAGNTPVHHVLDLNDAVPGPKSFPFVLSFNNLTYSVKTRRDMTFPPWSLRKDPLERSEEMVNGENGSISIVTVIGV</sequence>
<comment type="caution">
    <text evidence="2">The sequence shown here is derived from an EMBL/GenBank/DDBJ whole genome shotgun (WGS) entry which is preliminary data.</text>
</comment>
<evidence type="ECO:0000313" key="2">
    <source>
        <dbReference type="EMBL" id="KAK9290533.1"/>
    </source>
</evidence>
<keyword evidence="3" id="KW-1185">Reference proteome</keyword>
<name>A0AAP0S6S5_LIQFO</name>
<reference evidence="2 3" key="1">
    <citation type="journal article" date="2024" name="Plant J.">
        <title>Genome sequences and population genomics reveal climatic adaptation and genomic divergence between two closely related sweetgum species.</title>
        <authorList>
            <person name="Xu W.Q."/>
            <person name="Ren C.Q."/>
            <person name="Zhang X.Y."/>
            <person name="Comes H.P."/>
            <person name="Liu X.H."/>
            <person name="Li Y.G."/>
            <person name="Kettle C.J."/>
            <person name="Jalonen R."/>
            <person name="Gaisberger H."/>
            <person name="Ma Y.Z."/>
            <person name="Qiu Y.X."/>
        </authorList>
    </citation>
    <scope>NUCLEOTIDE SEQUENCE [LARGE SCALE GENOMIC DNA]</scope>
    <source>
        <strain evidence="2">Hangzhou</strain>
    </source>
</reference>
<dbReference type="EMBL" id="JBBPBK010000002">
    <property type="protein sequence ID" value="KAK9290533.1"/>
    <property type="molecule type" value="Genomic_DNA"/>
</dbReference>
<gene>
    <name evidence="2" type="ORF">L1049_008703</name>
</gene>
<feature type="region of interest" description="Disordered" evidence="1">
    <location>
        <begin position="1"/>
        <end position="28"/>
    </location>
</feature>
<dbReference type="AlphaFoldDB" id="A0AAP0S6S5"/>
<dbReference type="Proteomes" id="UP001415857">
    <property type="component" value="Unassembled WGS sequence"/>
</dbReference>
<accession>A0AAP0S6S5</accession>
<proteinExistence type="predicted"/>
<protein>
    <submittedName>
        <fullName evidence="2">Uncharacterized protein</fullName>
    </submittedName>
</protein>
<evidence type="ECO:0000313" key="3">
    <source>
        <dbReference type="Proteomes" id="UP001415857"/>
    </source>
</evidence>
<evidence type="ECO:0000256" key="1">
    <source>
        <dbReference type="SAM" id="MobiDB-lite"/>
    </source>
</evidence>